<dbReference type="AlphaFoldDB" id="A0A2P2NI20"/>
<protein>
    <submittedName>
        <fullName evidence="1">Uncharacterized protein</fullName>
    </submittedName>
</protein>
<evidence type="ECO:0000313" key="1">
    <source>
        <dbReference type="EMBL" id="MBX42107.1"/>
    </source>
</evidence>
<reference evidence="1" key="1">
    <citation type="submission" date="2018-02" db="EMBL/GenBank/DDBJ databases">
        <title>Rhizophora mucronata_Transcriptome.</title>
        <authorList>
            <person name="Meera S.P."/>
            <person name="Sreeshan A."/>
            <person name="Augustine A."/>
        </authorList>
    </citation>
    <scope>NUCLEOTIDE SEQUENCE</scope>
    <source>
        <tissue evidence="1">Leaf</tissue>
    </source>
</reference>
<sequence length="49" mass="5916">MNYYGICVHGFYVFKSIPQNKLQRMNRIHFIVLPRKTPCLDNFEKGLER</sequence>
<dbReference type="EMBL" id="GGEC01061623">
    <property type="protein sequence ID" value="MBX42107.1"/>
    <property type="molecule type" value="Transcribed_RNA"/>
</dbReference>
<proteinExistence type="predicted"/>
<accession>A0A2P2NI20</accession>
<organism evidence="1">
    <name type="scientific">Rhizophora mucronata</name>
    <name type="common">Asiatic mangrove</name>
    <dbReference type="NCBI Taxonomy" id="61149"/>
    <lineage>
        <taxon>Eukaryota</taxon>
        <taxon>Viridiplantae</taxon>
        <taxon>Streptophyta</taxon>
        <taxon>Embryophyta</taxon>
        <taxon>Tracheophyta</taxon>
        <taxon>Spermatophyta</taxon>
        <taxon>Magnoliopsida</taxon>
        <taxon>eudicotyledons</taxon>
        <taxon>Gunneridae</taxon>
        <taxon>Pentapetalae</taxon>
        <taxon>rosids</taxon>
        <taxon>fabids</taxon>
        <taxon>Malpighiales</taxon>
        <taxon>Rhizophoraceae</taxon>
        <taxon>Rhizophora</taxon>
    </lineage>
</organism>
<name>A0A2P2NI20_RHIMU</name>